<evidence type="ECO:0000256" key="1">
    <source>
        <dbReference type="ARBA" id="ARBA00002286"/>
    </source>
</evidence>
<dbReference type="RefSeq" id="WP_016114405.1">
    <property type="nucleotide sequence ID" value="NZ_CP189809.1"/>
</dbReference>
<dbReference type="GO" id="GO:0006310">
    <property type="term" value="P:DNA recombination"/>
    <property type="evidence" value="ECO:0007669"/>
    <property type="project" value="UniProtKB-KW"/>
</dbReference>
<dbReference type="InterPro" id="IPR012337">
    <property type="entry name" value="RNaseH-like_sf"/>
</dbReference>
<comment type="function">
    <text evidence="1">Involved in the transposition of the insertion sequence.</text>
</comment>
<keyword evidence="4" id="KW-0233">DNA recombination</keyword>
<keyword evidence="3" id="KW-0238">DNA-binding</keyword>
<organism evidence="5 6">
    <name type="scientific">Bacillus pseudomycoides</name>
    <dbReference type="NCBI Taxonomy" id="64104"/>
    <lineage>
        <taxon>Bacteria</taxon>
        <taxon>Bacillati</taxon>
        <taxon>Bacillota</taxon>
        <taxon>Bacilli</taxon>
        <taxon>Bacillales</taxon>
        <taxon>Bacillaceae</taxon>
        <taxon>Bacillus</taxon>
        <taxon>Bacillus cereus group</taxon>
    </lineage>
</organism>
<evidence type="ECO:0000313" key="6">
    <source>
        <dbReference type="Proteomes" id="UP000195321"/>
    </source>
</evidence>
<proteinExistence type="predicted"/>
<dbReference type="SUPFAM" id="SSF53098">
    <property type="entry name" value="Ribonuclease H-like"/>
    <property type="match status" value="1"/>
</dbReference>
<dbReference type="GO" id="GO:0015074">
    <property type="term" value="P:DNA integration"/>
    <property type="evidence" value="ECO:0007669"/>
    <property type="project" value="InterPro"/>
</dbReference>
<sequence length="228" mass="26990">MGYFKGKQFKKDIILIAVGYYCRFSLSYRDVSEILKERGISIHPTTIMRWVHEYGNLIYHIWKKKNKNILLSWRLDETYIKVKGKWCYLYRAIDKEGQTLDIQLRQKRDTQAAYAFMKRLVRSFGEPTVLTTDKAPSLASAFKKLKEIGLYKNTFHRTSKYLNNIIEQDHRHVKRRFSCSLGFQSLRHASRTIKGIETVHAIYKQKRSLQPNFVFSTYNALHELLIVS</sequence>
<evidence type="ECO:0000256" key="3">
    <source>
        <dbReference type="ARBA" id="ARBA00023125"/>
    </source>
</evidence>
<dbReference type="InterPro" id="IPR032874">
    <property type="entry name" value="DDE_dom"/>
</dbReference>
<dbReference type="AlphaFoldDB" id="A0A1Y3M718"/>
<accession>A0A1Y3M718</accession>
<keyword evidence="2" id="KW-0815">Transposition</keyword>
<dbReference type="InterPro" id="IPR036397">
    <property type="entry name" value="RNaseH_sf"/>
</dbReference>
<dbReference type="PANTHER" id="PTHR35528">
    <property type="entry name" value="BLL1675 PROTEIN"/>
    <property type="match status" value="1"/>
</dbReference>
<comment type="caution">
    <text evidence="5">The sequence shown here is derived from an EMBL/GenBank/DDBJ whole genome shotgun (WGS) entry which is preliminary data.</text>
</comment>
<evidence type="ECO:0000256" key="4">
    <source>
        <dbReference type="ARBA" id="ARBA00023172"/>
    </source>
</evidence>
<dbReference type="InterPro" id="IPR052183">
    <property type="entry name" value="IS_Transposase"/>
</dbReference>
<dbReference type="EMBL" id="MWPX01000075">
    <property type="protein sequence ID" value="OUM45926.1"/>
    <property type="molecule type" value="Genomic_DNA"/>
</dbReference>
<dbReference type="GO" id="GO:0032196">
    <property type="term" value="P:transposition"/>
    <property type="evidence" value="ECO:0007669"/>
    <property type="project" value="UniProtKB-KW"/>
</dbReference>
<evidence type="ECO:0000313" key="5">
    <source>
        <dbReference type="EMBL" id="OUM45926.1"/>
    </source>
</evidence>
<gene>
    <name evidence="5" type="ORF">BW425_26630</name>
</gene>
<dbReference type="PROSITE" id="PS50994">
    <property type="entry name" value="INTEGRASE"/>
    <property type="match status" value="1"/>
</dbReference>
<dbReference type="InterPro" id="IPR047930">
    <property type="entry name" value="Transpos_IS6"/>
</dbReference>
<dbReference type="Pfam" id="PF13610">
    <property type="entry name" value="DDE_Tnp_IS240"/>
    <property type="match status" value="1"/>
</dbReference>
<reference evidence="5 6" key="1">
    <citation type="submission" date="2017-02" db="EMBL/GenBank/DDBJ databases">
        <title>Bacillus pseudomycoides isolate FSL K6-0042.</title>
        <authorList>
            <person name="Kovac J."/>
        </authorList>
    </citation>
    <scope>NUCLEOTIDE SEQUENCE [LARGE SCALE GENOMIC DNA]</scope>
    <source>
        <strain evidence="5 6">FSL K6-0042</strain>
    </source>
</reference>
<dbReference type="Proteomes" id="UP000195321">
    <property type="component" value="Unassembled WGS sequence"/>
</dbReference>
<name>A0A1Y3M718_9BACI</name>
<dbReference type="GO" id="GO:0003677">
    <property type="term" value="F:DNA binding"/>
    <property type="evidence" value="ECO:0007669"/>
    <property type="project" value="UniProtKB-KW"/>
</dbReference>
<evidence type="ECO:0000256" key="2">
    <source>
        <dbReference type="ARBA" id="ARBA00022578"/>
    </source>
</evidence>
<dbReference type="InterPro" id="IPR001584">
    <property type="entry name" value="Integrase_cat-core"/>
</dbReference>
<dbReference type="PANTHER" id="PTHR35528:SF3">
    <property type="entry name" value="BLL1675 PROTEIN"/>
    <property type="match status" value="1"/>
</dbReference>
<dbReference type="NCBIfam" id="NF033587">
    <property type="entry name" value="transpos_IS6"/>
    <property type="match status" value="1"/>
</dbReference>
<protein>
    <submittedName>
        <fullName evidence="5">IS6 family transposase</fullName>
    </submittedName>
</protein>
<dbReference type="Gene3D" id="3.30.420.10">
    <property type="entry name" value="Ribonuclease H-like superfamily/Ribonuclease H"/>
    <property type="match status" value="1"/>
</dbReference>